<organism evidence="1 2">
    <name type="scientific">Caldalkalibacillus thermarum (strain TA2.A1)</name>
    <dbReference type="NCBI Taxonomy" id="986075"/>
    <lineage>
        <taxon>Bacteria</taxon>
        <taxon>Bacillati</taxon>
        <taxon>Bacillota</taxon>
        <taxon>Bacilli</taxon>
        <taxon>Bacillales</taxon>
        <taxon>Bacillaceae</taxon>
        <taxon>Caldalkalibacillus</taxon>
    </lineage>
</organism>
<evidence type="ECO:0000313" key="1">
    <source>
        <dbReference type="EMBL" id="QZT34729.1"/>
    </source>
</evidence>
<accession>A0A8X8IAI5</accession>
<dbReference type="KEGG" id="cthu:HUR95_05340"/>
<sequence>MNALITIMIFRHMLRKRAYTQQQFEELIKTSHFTKYAIEEAHLGFDIWLEK</sequence>
<reference evidence="1 2" key="1">
    <citation type="journal article" date="2020" name="Extremophiles">
        <title>Genomic analysis of Caldalkalibacillus thermarum TA2.A1 reveals aerobic alkaliphilic metabolism and evolutionary hallmarks linking alkaliphilic bacteria and plant life.</title>
        <authorList>
            <person name="de Jong S.I."/>
            <person name="van den Broek M.A."/>
            <person name="Merkel A.Y."/>
            <person name="de la Torre Cortes P."/>
            <person name="Kalamorz F."/>
            <person name="Cook G.M."/>
            <person name="van Loosdrecht M.C.M."/>
            <person name="McMillan D.G.G."/>
        </authorList>
    </citation>
    <scope>NUCLEOTIDE SEQUENCE [LARGE SCALE GENOMIC DNA]</scope>
    <source>
        <strain evidence="1 2">TA2.A1</strain>
    </source>
</reference>
<dbReference type="Proteomes" id="UP000825179">
    <property type="component" value="Chromosome"/>
</dbReference>
<protein>
    <submittedName>
        <fullName evidence="1">Uncharacterized protein</fullName>
    </submittedName>
</protein>
<name>A0A8X8IAI5_CALTT</name>
<dbReference type="RefSeq" id="WP_158306363.1">
    <property type="nucleotide sequence ID" value="NZ_AFCE01000074.1"/>
</dbReference>
<dbReference type="EMBL" id="CP082237">
    <property type="protein sequence ID" value="QZT34729.1"/>
    <property type="molecule type" value="Genomic_DNA"/>
</dbReference>
<evidence type="ECO:0000313" key="2">
    <source>
        <dbReference type="Proteomes" id="UP000825179"/>
    </source>
</evidence>
<dbReference type="AlphaFoldDB" id="A0A8X8IAI5"/>
<proteinExistence type="predicted"/>
<gene>
    <name evidence="1" type="ORF">HUR95_05340</name>
</gene>
<keyword evidence="2" id="KW-1185">Reference proteome</keyword>